<dbReference type="SUPFAM" id="SSF53448">
    <property type="entry name" value="Nucleotide-diphospho-sugar transferases"/>
    <property type="match status" value="1"/>
</dbReference>
<reference evidence="1" key="1">
    <citation type="submission" date="2023-08" db="EMBL/GenBank/DDBJ databases">
        <title>Emergence of clinically-relevant ST2 carbapenem-resistant Acinetobacter baumannii strains in hospital sewages in Zhejiang, East of China.</title>
        <authorList>
            <person name="Kaichao C."/>
            <person name="Zhang R."/>
        </authorList>
    </citation>
    <scope>NUCLEOTIDE SEQUENCE</scope>
    <source>
        <strain evidence="1">M-RB-37</strain>
    </source>
</reference>
<dbReference type="RefSeq" id="WP_308980681.1">
    <property type="nucleotide sequence ID" value="NZ_JAVIDL010000042.1"/>
</dbReference>
<protein>
    <recommendedName>
        <fullName evidence="3">Capsular biosynthesis protein</fullName>
    </recommendedName>
</protein>
<name>A0AAW8JA88_9GAMM</name>
<dbReference type="SUPFAM" id="SSF56112">
    <property type="entry name" value="Protein kinase-like (PK-like)"/>
    <property type="match status" value="1"/>
</dbReference>
<gene>
    <name evidence="1" type="ORF">RFH47_14790</name>
</gene>
<sequence>MILIASGAYVIPEFQIELGKIPPCLLPIGNKKLIELQVGRLNQDFPDEEIYLTLPESYIVSNYEWKIFESLKIQITFIPDAFNLCESLLYFINTTGNSFKDESLYLLHGDTYFSDFNNLTGQDFLTVSRSTDNYNWEVVQQTDRFSLVWSGFFNFSSISYLLRALTINRDNFVDAIKYYREHISLDFLETNKWYDVGHTNTYFNSRANITTQRAFNVLNIENGIVQKKGSPSEKIRAEALWYENIPSVLRQYIPILVKHGEQNDSYYYEIEYLPYMPLNELYVHGKNDIFQWSKILDKFSKFMDSSLIDDMSLSQTEEIDLDLESLYVVKSKNRFLQYLSENNIDIHKKFNFKNTNLPTLEEILNECIDKVLQLKKLYGVMHGDLCFSNILYDSRGDRIKVIDPRGMNYNAKMTILGDIKYDFAKLTHSIVGMYDYIISGYYSIEESANGSIQIVFDIDSRVQQVIDKYISDFEIDGLTVKEVMPLVVLLFFSMLPLHSDRPDRQKAMLLNGLRLYHQFLY</sequence>
<dbReference type="EMBL" id="JAVIDL010000042">
    <property type="protein sequence ID" value="MDQ8936987.1"/>
    <property type="molecule type" value="Genomic_DNA"/>
</dbReference>
<dbReference type="InterPro" id="IPR029044">
    <property type="entry name" value="Nucleotide-diphossugar_trans"/>
</dbReference>
<organism evidence="1 2">
    <name type="scientific">Acinetobacter rudis</name>
    <dbReference type="NCBI Taxonomy" id="632955"/>
    <lineage>
        <taxon>Bacteria</taxon>
        <taxon>Pseudomonadati</taxon>
        <taxon>Pseudomonadota</taxon>
        <taxon>Gammaproteobacteria</taxon>
        <taxon>Moraxellales</taxon>
        <taxon>Moraxellaceae</taxon>
        <taxon>Acinetobacter</taxon>
    </lineage>
</organism>
<accession>A0AAW8JA88</accession>
<evidence type="ECO:0008006" key="3">
    <source>
        <dbReference type="Google" id="ProtNLM"/>
    </source>
</evidence>
<evidence type="ECO:0000313" key="2">
    <source>
        <dbReference type="Proteomes" id="UP001243844"/>
    </source>
</evidence>
<dbReference type="Proteomes" id="UP001243844">
    <property type="component" value="Unassembled WGS sequence"/>
</dbReference>
<dbReference type="AlphaFoldDB" id="A0AAW8JA88"/>
<comment type="caution">
    <text evidence="1">The sequence shown here is derived from an EMBL/GenBank/DDBJ whole genome shotgun (WGS) entry which is preliminary data.</text>
</comment>
<proteinExistence type="predicted"/>
<evidence type="ECO:0000313" key="1">
    <source>
        <dbReference type="EMBL" id="MDQ8936987.1"/>
    </source>
</evidence>
<dbReference type="InterPro" id="IPR011009">
    <property type="entry name" value="Kinase-like_dom_sf"/>
</dbReference>